<comment type="caution">
    <text evidence="1">The sequence shown here is derived from an EMBL/GenBank/DDBJ whole genome shotgun (WGS) entry which is preliminary data.</text>
</comment>
<evidence type="ECO:0000313" key="1">
    <source>
        <dbReference type="EMBL" id="KAI0094817.1"/>
    </source>
</evidence>
<accession>A0ACB8UL10</accession>
<protein>
    <submittedName>
        <fullName evidence="1">ATP-dependent DNA helicase</fullName>
    </submittedName>
</protein>
<keyword evidence="1" id="KW-0067">ATP-binding</keyword>
<evidence type="ECO:0000313" key="2">
    <source>
        <dbReference type="Proteomes" id="UP001055072"/>
    </source>
</evidence>
<dbReference type="Proteomes" id="UP001055072">
    <property type="component" value="Unassembled WGS sequence"/>
</dbReference>
<name>A0ACB8UL10_9APHY</name>
<sequence length="717" mass="80132">MEKAYEVLKETFGFEHFRLSQKEVIHRLIVENENALVLFPTGGGKSLTYQIPALCLEGLTLVISPLIALMKDQVDSLVARGVKAASLDSTQTADRATWVKDEVLNGSMKILYMAPERLNNESFVSMMSHVKISLLAVDESHCISQWGASFRPEYLKIARFAEEMDVERVLCLTATATQDVAQDICRSFYIIPTHGVFRTPVYRPNLSLQVEVAESMQQKLNKLVPMLQSRTGPAIVYVTLQKQAEEVAEKLRAYGIDCLVYHAGLPSERRAEVQARFMESDRGVVCATIAFGMGIDKANIRQVFHLQMPKTLENYSQEVGRAGRDGLPSQCVIFLTASDVPTLEGFCRGDTCAKKDLEVWLQEVAMKAPASDNTIDFNLYQQQRIYDIRANVLNLCYAQLELDYGFIRAVTPYYSVYDISIRGDSGRQKVFSDDTFYAKLLRQYWRMKGSDSFHIDVVEAAQHAKIERTELSRKISEWEVTGLISTKASQVRNRYAIIKPMPKDAAGIQELASLMHDRMIARENEGVQKLRRVIEFATNDDCLAHSLACYFGDMDAVPDGMCQRCTFCTTGAGVDFSATAVPTADPKQVQAILDACGERDDPRLLARFAFGITSPRLTTLKCSTSHPLFGSMGHVDFNTLIRVFDAECKKVDYTSVAITSVATNPRKRTSAQSHYSNSTQYTKYASSASSYRGRGTSRGRGTGASGRGGNHYKRVRY</sequence>
<gene>
    <name evidence="1" type="ORF">BDY19DRAFT_914739</name>
</gene>
<keyword evidence="1" id="KW-0378">Hydrolase</keyword>
<keyword evidence="1" id="KW-0547">Nucleotide-binding</keyword>
<keyword evidence="1" id="KW-0347">Helicase</keyword>
<reference evidence="1" key="1">
    <citation type="journal article" date="2021" name="Environ. Microbiol.">
        <title>Gene family expansions and transcriptome signatures uncover fungal adaptations to wood decay.</title>
        <authorList>
            <person name="Hage H."/>
            <person name="Miyauchi S."/>
            <person name="Viragh M."/>
            <person name="Drula E."/>
            <person name="Min B."/>
            <person name="Chaduli D."/>
            <person name="Navarro D."/>
            <person name="Favel A."/>
            <person name="Norest M."/>
            <person name="Lesage-Meessen L."/>
            <person name="Balint B."/>
            <person name="Merenyi Z."/>
            <person name="de Eugenio L."/>
            <person name="Morin E."/>
            <person name="Martinez A.T."/>
            <person name="Baldrian P."/>
            <person name="Stursova M."/>
            <person name="Martinez M.J."/>
            <person name="Novotny C."/>
            <person name="Magnuson J.K."/>
            <person name="Spatafora J.W."/>
            <person name="Maurice S."/>
            <person name="Pangilinan J."/>
            <person name="Andreopoulos W."/>
            <person name="LaButti K."/>
            <person name="Hundley H."/>
            <person name="Na H."/>
            <person name="Kuo A."/>
            <person name="Barry K."/>
            <person name="Lipzen A."/>
            <person name="Henrissat B."/>
            <person name="Riley R."/>
            <person name="Ahrendt S."/>
            <person name="Nagy L.G."/>
            <person name="Grigoriev I.V."/>
            <person name="Martin F."/>
            <person name="Rosso M.N."/>
        </authorList>
    </citation>
    <scope>NUCLEOTIDE SEQUENCE</scope>
    <source>
        <strain evidence="1">CBS 384.51</strain>
    </source>
</reference>
<organism evidence="1 2">
    <name type="scientific">Irpex rosettiformis</name>
    <dbReference type="NCBI Taxonomy" id="378272"/>
    <lineage>
        <taxon>Eukaryota</taxon>
        <taxon>Fungi</taxon>
        <taxon>Dikarya</taxon>
        <taxon>Basidiomycota</taxon>
        <taxon>Agaricomycotina</taxon>
        <taxon>Agaricomycetes</taxon>
        <taxon>Polyporales</taxon>
        <taxon>Irpicaceae</taxon>
        <taxon>Irpex</taxon>
    </lineage>
</organism>
<dbReference type="EMBL" id="MU274900">
    <property type="protein sequence ID" value="KAI0094817.1"/>
    <property type="molecule type" value="Genomic_DNA"/>
</dbReference>
<proteinExistence type="predicted"/>
<keyword evidence="2" id="KW-1185">Reference proteome</keyword>